<dbReference type="GO" id="GO:0016788">
    <property type="term" value="F:hydrolase activity, acting on ester bonds"/>
    <property type="evidence" value="ECO:0007669"/>
    <property type="project" value="InterPro"/>
</dbReference>
<dbReference type="InterPro" id="IPR015991">
    <property type="entry name" value="TatD/YcfH-like"/>
</dbReference>
<sequence length="262" mass="29381">MFLVDSHCHLDSLDYQNVHKDVADVIARAHEAGVTHFLCPGVDLESFPNMYEMVKDFNEVWCACAIHPENINEGNRDWKDDDLRKFLALDRVIAVGETGLDYVCTPETRDLQIPSFVRQIHLAVETDKPLIIHTRGSALECMDIMKAEGARDCGGVMHCFCEGKDEARKALDLGFYISFSGIVTFKNGENVREACRYVPADMMLVETDSPYLAPVPKRGKPNEPAFVAHTARAVAEIKNIPYETLCEITSRNFSSCFKVSLS</sequence>
<accession>A0A662ZHU8</accession>
<dbReference type="PANTHER" id="PTHR46124">
    <property type="entry name" value="D-AMINOACYL-TRNA DEACYLASE"/>
    <property type="match status" value="1"/>
</dbReference>
<feature type="binding site" evidence="4">
    <location>
        <position position="133"/>
    </location>
    <ligand>
        <name>a divalent metal cation</name>
        <dbReference type="ChEBI" id="CHEBI:60240"/>
        <label>2</label>
    </ligand>
</feature>
<feature type="binding site" evidence="4">
    <location>
        <position position="208"/>
    </location>
    <ligand>
        <name>a divalent metal cation</name>
        <dbReference type="ChEBI" id="CHEBI:60240"/>
        <label>1</label>
    </ligand>
</feature>
<dbReference type="InterPro" id="IPR001130">
    <property type="entry name" value="TatD-like"/>
</dbReference>
<evidence type="ECO:0000256" key="2">
    <source>
        <dbReference type="ARBA" id="ARBA00022723"/>
    </source>
</evidence>
<dbReference type="GO" id="GO:0005829">
    <property type="term" value="C:cytosol"/>
    <property type="evidence" value="ECO:0007669"/>
    <property type="project" value="TreeGrafter"/>
</dbReference>
<reference evidence="5 6" key="1">
    <citation type="submission" date="2016-10" db="EMBL/GenBank/DDBJ databases">
        <authorList>
            <person name="Varghese N."/>
            <person name="Submissions S."/>
        </authorList>
    </citation>
    <scope>NUCLEOTIDE SEQUENCE [LARGE SCALE GENOMIC DNA]</scope>
    <source>
        <strain evidence="5 6">DSM 1361</strain>
    </source>
</reference>
<dbReference type="InterPro" id="IPR018228">
    <property type="entry name" value="DNase_TatD-rel_CS"/>
</dbReference>
<evidence type="ECO:0000256" key="1">
    <source>
        <dbReference type="ARBA" id="ARBA00009275"/>
    </source>
</evidence>
<evidence type="ECO:0000313" key="6">
    <source>
        <dbReference type="Proteomes" id="UP000243745"/>
    </source>
</evidence>
<keyword evidence="2 4" id="KW-0479">Metal-binding</keyword>
<dbReference type="Pfam" id="PF01026">
    <property type="entry name" value="TatD_DNase"/>
    <property type="match status" value="1"/>
</dbReference>
<dbReference type="PROSITE" id="PS01137">
    <property type="entry name" value="TATD_1"/>
    <property type="match status" value="1"/>
</dbReference>
<proteinExistence type="inferred from homology"/>
<feature type="binding site" evidence="4">
    <location>
        <position position="9"/>
    </location>
    <ligand>
        <name>a divalent metal cation</name>
        <dbReference type="ChEBI" id="CHEBI:60240"/>
        <label>1</label>
    </ligand>
</feature>
<evidence type="ECO:0000313" key="5">
    <source>
        <dbReference type="EMBL" id="SFP33384.1"/>
    </source>
</evidence>
<feature type="binding site" evidence="4">
    <location>
        <position position="158"/>
    </location>
    <ligand>
        <name>a divalent metal cation</name>
        <dbReference type="ChEBI" id="CHEBI:60240"/>
        <label>2</label>
    </ligand>
</feature>
<dbReference type="AlphaFoldDB" id="A0A662ZHU8"/>
<dbReference type="PANTHER" id="PTHR46124:SF2">
    <property type="entry name" value="D-AMINOACYL-TRNA DEACYLASE"/>
    <property type="match status" value="1"/>
</dbReference>
<evidence type="ECO:0000256" key="4">
    <source>
        <dbReference type="PIRSR" id="PIRSR005902-1"/>
    </source>
</evidence>
<dbReference type="PIRSF" id="PIRSF005902">
    <property type="entry name" value="DNase_TatD"/>
    <property type="match status" value="1"/>
</dbReference>
<name>A0A662ZHU8_9GAMM</name>
<dbReference type="GO" id="GO:0004536">
    <property type="term" value="F:DNA nuclease activity"/>
    <property type="evidence" value="ECO:0007669"/>
    <property type="project" value="InterPro"/>
</dbReference>
<comment type="similarity">
    <text evidence="1">Belongs to the metallo-dependent hydrolases superfamily. TatD-type hydrolase family.</text>
</comment>
<keyword evidence="3" id="KW-0378">Hydrolase</keyword>
<dbReference type="FunFam" id="3.20.20.140:FF:000005">
    <property type="entry name" value="TatD family hydrolase"/>
    <property type="match status" value="1"/>
</dbReference>
<dbReference type="OrthoDB" id="9810005at2"/>
<dbReference type="EMBL" id="FOXF01000016">
    <property type="protein sequence ID" value="SFP33384.1"/>
    <property type="molecule type" value="Genomic_DNA"/>
</dbReference>
<protein>
    <submittedName>
        <fullName evidence="5">TatD DNase family protein</fullName>
    </submittedName>
</protein>
<feature type="binding site" evidence="4">
    <location>
        <position position="7"/>
    </location>
    <ligand>
        <name>a divalent metal cation</name>
        <dbReference type="ChEBI" id="CHEBI:60240"/>
        <label>1</label>
    </ligand>
</feature>
<dbReference type="RefSeq" id="WP_031580031.1">
    <property type="nucleotide sequence ID" value="NZ_FOXF01000016.1"/>
</dbReference>
<gene>
    <name evidence="5" type="ORF">SAMN02910344_01118</name>
</gene>
<dbReference type="Proteomes" id="UP000243745">
    <property type="component" value="Unassembled WGS sequence"/>
</dbReference>
<evidence type="ECO:0000256" key="3">
    <source>
        <dbReference type="ARBA" id="ARBA00022801"/>
    </source>
</evidence>
<keyword evidence="6" id="KW-1185">Reference proteome</keyword>
<organism evidence="5 6">
    <name type="scientific">Ruminobacter amylophilus</name>
    <dbReference type="NCBI Taxonomy" id="867"/>
    <lineage>
        <taxon>Bacteria</taxon>
        <taxon>Pseudomonadati</taxon>
        <taxon>Pseudomonadota</taxon>
        <taxon>Gammaproteobacteria</taxon>
        <taxon>Aeromonadales</taxon>
        <taxon>Succinivibrionaceae</taxon>
        <taxon>Ruminobacter</taxon>
    </lineage>
</organism>
<dbReference type="SUPFAM" id="SSF51556">
    <property type="entry name" value="Metallo-dependent hydrolases"/>
    <property type="match status" value="1"/>
</dbReference>
<feature type="binding site" evidence="4">
    <location>
        <position position="97"/>
    </location>
    <ligand>
        <name>a divalent metal cation</name>
        <dbReference type="ChEBI" id="CHEBI:60240"/>
        <label>1</label>
    </ligand>
</feature>
<dbReference type="CDD" id="cd01310">
    <property type="entry name" value="TatD_DNAse"/>
    <property type="match status" value="1"/>
</dbReference>
<dbReference type="GO" id="GO:0046872">
    <property type="term" value="F:metal ion binding"/>
    <property type="evidence" value="ECO:0007669"/>
    <property type="project" value="UniProtKB-KW"/>
</dbReference>
<dbReference type="InterPro" id="IPR032466">
    <property type="entry name" value="Metal_Hydrolase"/>
</dbReference>
<dbReference type="NCBIfam" id="TIGR00010">
    <property type="entry name" value="YchF/TatD family DNA exonuclease"/>
    <property type="match status" value="1"/>
</dbReference>
<dbReference type="Gene3D" id="3.20.20.140">
    <property type="entry name" value="Metal-dependent hydrolases"/>
    <property type="match status" value="1"/>
</dbReference>